<dbReference type="EMBL" id="BSOG01000001">
    <property type="protein sequence ID" value="GLR12013.1"/>
    <property type="molecule type" value="Genomic_DNA"/>
</dbReference>
<feature type="domain" description="RNA-binding S4" evidence="9">
    <location>
        <begin position="9"/>
        <end position="41"/>
    </location>
</feature>
<dbReference type="InterPro" id="IPR042092">
    <property type="entry name" value="PsdUridine_s_RsuA/RluB/E/F_cat"/>
</dbReference>
<comment type="similarity">
    <text evidence="1 7">Belongs to the pseudouridine synthase RsuA family.</text>
</comment>
<reference evidence="11" key="1">
    <citation type="journal article" date="2019" name="Int. J. Syst. Evol. Microbiol.">
        <title>The Global Catalogue of Microorganisms (GCM) 10K type strain sequencing project: providing services to taxonomists for standard genome sequencing and annotation.</title>
        <authorList>
            <consortium name="The Broad Institute Genomics Platform"/>
            <consortium name="The Broad Institute Genome Sequencing Center for Infectious Disease"/>
            <person name="Wu L."/>
            <person name="Ma J."/>
        </authorList>
    </citation>
    <scope>NUCLEOTIDE SEQUENCE [LARGE SCALE GENOMIC DNA]</scope>
    <source>
        <strain evidence="11">NBRC 110044</strain>
    </source>
</reference>
<keyword evidence="2 6" id="KW-0694">RNA-binding</keyword>
<dbReference type="InterPro" id="IPR000748">
    <property type="entry name" value="PsdUridine_synth_RsuA/RluB/E/F"/>
</dbReference>
<dbReference type="CDD" id="cd02553">
    <property type="entry name" value="PseudoU_synth_RsuA"/>
    <property type="match status" value="1"/>
</dbReference>
<dbReference type="Gene3D" id="3.10.290.10">
    <property type="entry name" value="RNA-binding S4 domain"/>
    <property type="match status" value="1"/>
</dbReference>
<dbReference type="EC" id="5.4.99.-" evidence="7"/>
<evidence type="ECO:0000256" key="5">
    <source>
        <dbReference type="ARBA" id="ARBA00037590"/>
    </source>
</evidence>
<dbReference type="SUPFAM" id="SSF55120">
    <property type="entry name" value="Pseudouridine synthase"/>
    <property type="match status" value="1"/>
</dbReference>
<dbReference type="SUPFAM" id="SSF55174">
    <property type="entry name" value="Alpha-L RNA-binding motif"/>
    <property type="match status" value="1"/>
</dbReference>
<dbReference type="Pfam" id="PF00849">
    <property type="entry name" value="PseudoU_synth_2"/>
    <property type="match status" value="1"/>
</dbReference>
<organism evidence="10 11">
    <name type="scientific">Chitinimonas prasina</name>
    <dbReference type="NCBI Taxonomy" id="1434937"/>
    <lineage>
        <taxon>Bacteria</taxon>
        <taxon>Pseudomonadati</taxon>
        <taxon>Pseudomonadota</taxon>
        <taxon>Betaproteobacteria</taxon>
        <taxon>Neisseriales</taxon>
        <taxon>Chitinibacteraceae</taxon>
        <taxon>Chitinimonas</taxon>
    </lineage>
</organism>
<evidence type="ECO:0000256" key="7">
    <source>
        <dbReference type="RuleBase" id="RU003887"/>
    </source>
</evidence>
<dbReference type="Proteomes" id="UP001156706">
    <property type="component" value="Unassembled WGS sequence"/>
</dbReference>
<dbReference type="Gene3D" id="3.30.70.580">
    <property type="entry name" value="Pseudouridine synthase I, catalytic domain, N-terminal subdomain"/>
    <property type="match status" value="1"/>
</dbReference>
<dbReference type="NCBIfam" id="TIGR00093">
    <property type="entry name" value="pseudouridine synthase"/>
    <property type="match status" value="1"/>
</dbReference>
<dbReference type="RefSeq" id="WP_284195152.1">
    <property type="nucleotide sequence ID" value="NZ_BSOG01000001.1"/>
</dbReference>
<dbReference type="Gene3D" id="3.30.70.1560">
    <property type="entry name" value="Alpha-L RNA-binding motif"/>
    <property type="match status" value="1"/>
</dbReference>
<dbReference type="PANTHER" id="PTHR47683">
    <property type="entry name" value="PSEUDOURIDINE SYNTHASE FAMILY PROTEIN-RELATED"/>
    <property type="match status" value="1"/>
</dbReference>
<evidence type="ECO:0000256" key="1">
    <source>
        <dbReference type="ARBA" id="ARBA00008348"/>
    </source>
</evidence>
<dbReference type="PANTHER" id="PTHR47683:SF4">
    <property type="entry name" value="PSEUDOURIDINE SYNTHASE"/>
    <property type="match status" value="1"/>
</dbReference>
<dbReference type="PROSITE" id="PS50889">
    <property type="entry name" value="S4"/>
    <property type="match status" value="1"/>
</dbReference>
<dbReference type="Pfam" id="PF01479">
    <property type="entry name" value="S4"/>
    <property type="match status" value="1"/>
</dbReference>
<proteinExistence type="inferred from homology"/>
<evidence type="ECO:0000259" key="9">
    <source>
        <dbReference type="Pfam" id="PF01479"/>
    </source>
</evidence>
<accession>A0ABQ5YBZ7</accession>
<dbReference type="InterPro" id="IPR050343">
    <property type="entry name" value="RsuA_PseudoU_synthase"/>
</dbReference>
<sequence>MPVSNRPQPLERILQSQGFGSRKTARALVQAGRVAVNGQPCHQHDASFATEGLLLTVDEQPWPYRERLYLALYKPANFECSRTPQHHASVFSLLPEHFIVRGVQPIGRLDADTTGLLLLTDDGPYNHALASPRRHVPKTYRVSLKHAADTSLVAALLAGVQLHDEPAPLAARACSLLDEHQLLLTLDQGKYHQVKRMVAAAGNRVVALHRVAMGGLRLDAPPLQQLAEGEWCELDADGLALIQSY</sequence>
<dbReference type="CDD" id="cd00165">
    <property type="entry name" value="S4"/>
    <property type="match status" value="1"/>
</dbReference>
<dbReference type="PROSITE" id="PS01149">
    <property type="entry name" value="PSI_RSU"/>
    <property type="match status" value="1"/>
</dbReference>
<feature type="domain" description="Pseudouridine synthase RsuA/RluA-like" evidence="8">
    <location>
        <begin position="69"/>
        <end position="200"/>
    </location>
</feature>
<gene>
    <name evidence="10" type="primary">rsuA</name>
    <name evidence="10" type="ORF">GCM10007907_08030</name>
</gene>
<dbReference type="InterPro" id="IPR020094">
    <property type="entry name" value="TruA/RsuA/RluB/E/F_N"/>
</dbReference>
<comment type="caution">
    <text evidence="10">The sequence shown here is derived from an EMBL/GenBank/DDBJ whole genome shotgun (WGS) entry which is preliminary data.</text>
</comment>
<keyword evidence="3 7" id="KW-0413">Isomerase</keyword>
<evidence type="ECO:0000256" key="6">
    <source>
        <dbReference type="PROSITE-ProRule" id="PRU00182"/>
    </source>
</evidence>
<comment type="function">
    <text evidence="5">Responsible for synthesis of pseudouridine from uracil-516 in 16S ribosomal RNA.</text>
</comment>
<evidence type="ECO:0000256" key="2">
    <source>
        <dbReference type="ARBA" id="ARBA00022884"/>
    </source>
</evidence>
<dbReference type="InterPro" id="IPR002942">
    <property type="entry name" value="S4_RNA-bd"/>
</dbReference>
<dbReference type="InterPro" id="IPR036986">
    <property type="entry name" value="S4_RNA-bd_sf"/>
</dbReference>
<dbReference type="InterPro" id="IPR006145">
    <property type="entry name" value="PsdUridine_synth_RsuA/RluA"/>
</dbReference>
<keyword evidence="11" id="KW-1185">Reference proteome</keyword>
<dbReference type="InterPro" id="IPR020103">
    <property type="entry name" value="PsdUridine_synth_cat_dom_sf"/>
</dbReference>
<evidence type="ECO:0000313" key="11">
    <source>
        <dbReference type="Proteomes" id="UP001156706"/>
    </source>
</evidence>
<evidence type="ECO:0000256" key="3">
    <source>
        <dbReference type="ARBA" id="ARBA00023235"/>
    </source>
</evidence>
<evidence type="ECO:0000313" key="10">
    <source>
        <dbReference type="EMBL" id="GLR12013.1"/>
    </source>
</evidence>
<evidence type="ECO:0000259" key="8">
    <source>
        <dbReference type="Pfam" id="PF00849"/>
    </source>
</evidence>
<evidence type="ECO:0000256" key="4">
    <source>
        <dbReference type="ARBA" id="ARBA00036749"/>
    </source>
</evidence>
<dbReference type="InterPro" id="IPR018496">
    <property type="entry name" value="PsdUridine_synth_RsuA/RluB_CS"/>
</dbReference>
<protein>
    <recommendedName>
        <fullName evidence="7">Pseudouridine synthase</fullName>
        <ecNumber evidence="7">5.4.99.-</ecNumber>
    </recommendedName>
</protein>
<comment type="catalytic activity">
    <reaction evidence="4">
        <text>uridine(516) in 16S rRNA = pseudouridine(516) in 16S rRNA</text>
        <dbReference type="Rhea" id="RHEA:38867"/>
        <dbReference type="Rhea" id="RHEA-COMP:10089"/>
        <dbReference type="Rhea" id="RHEA-COMP:10090"/>
        <dbReference type="ChEBI" id="CHEBI:65314"/>
        <dbReference type="ChEBI" id="CHEBI:65315"/>
        <dbReference type="EC" id="5.4.99.19"/>
    </reaction>
</comment>
<name>A0ABQ5YBZ7_9NEIS</name>